<dbReference type="InterPro" id="IPR016053">
    <property type="entry name" value="Haem_Oase-like"/>
</dbReference>
<dbReference type="Gene3D" id="1.20.910.10">
    <property type="entry name" value="Heme oxygenase-like"/>
    <property type="match status" value="1"/>
</dbReference>
<dbReference type="AlphaFoldDB" id="A0A2A4HHS4"/>
<gene>
    <name evidence="1" type="ORF">CPA45_21365</name>
</gene>
<dbReference type="OrthoDB" id="9149607at2"/>
<dbReference type="SUPFAM" id="SSF48613">
    <property type="entry name" value="Heme oxygenase-like"/>
    <property type="match status" value="1"/>
</dbReference>
<dbReference type="InterPro" id="IPR016084">
    <property type="entry name" value="Haem_Oase-like_multi-hlx"/>
</dbReference>
<protein>
    <submittedName>
        <fullName evidence="1">Biliverdin-producing heme oxygenase</fullName>
    </submittedName>
</protein>
<proteinExistence type="predicted"/>
<dbReference type="Pfam" id="PF01126">
    <property type="entry name" value="Heme_oxygenase"/>
    <property type="match status" value="1"/>
</dbReference>
<dbReference type="GO" id="GO:0004392">
    <property type="term" value="F:heme oxygenase (decyclizing) activity"/>
    <property type="evidence" value="ECO:0007669"/>
    <property type="project" value="InterPro"/>
</dbReference>
<reference evidence="2" key="1">
    <citation type="submission" date="2017-09" db="EMBL/GenBank/DDBJ databases">
        <authorList>
            <person name="Cho G.-S."/>
            <person name="Oguntoyinbo F.A."/>
            <person name="Cnockaert M."/>
            <person name="Kabisch J."/>
            <person name="Neve H."/>
            <person name="Bockelmann W."/>
            <person name="Wenning M."/>
            <person name="Franz C.M."/>
            <person name="Vandamme P."/>
        </authorList>
    </citation>
    <scope>NUCLEOTIDE SEQUENCE [LARGE SCALE GENOMIC DNA]</scope>
    <source>
        <strain evidence="2">MBT G8648</strain>
    </source>
</reference>
<comment type="caution">
    <text evidence="1">The sequence shown here is derived from an EMBL/GenBank/DDBJ whole genome shotgun (WGS) entry which is preliminary data.</text>
</comment>
<name>A0A2A4HHS4_9GAMM</name>
<dbReference type="RefSeq" id="WP_096655138.1">
    <property type="nucleotide sequence ID" value="NZ_NWUX01000034.1"/>
</dbReference>
<organism evidence="1 2">
    <name type="scientific">Vreelandella nigrificans</name>
    <dbReference type="NCBI Taxonomy" id="2042704"/>
    <lineage>
        <taxon>Bacteria</taxon>
        <taxon>Pseudomonadati</taxon>
        <taxon>Pseudomonadota</taxon>
        <taxon>Gammaproteobacteria</taxon>
        <taxon>Oceanospirillales</taxon>
        <taxon>Halomonadaceae</taxon>
        <taxon>Vreelandella</taxon>
    </lineage>
</organism>
<evidence type="ECO:0000313" key="2">
    <source>
        <dbReference type="Proteomes" id="UP000218677"/>
    </source>
</evidence>
<accession>A0A2A4HHS4</accession>
<evidence type="ECO:0000313" key="1">
    <source>
        <dbReference type="EMBL" id="PCF93623.1"/>
    </source>
</evidence>
<dbReference type="Proteomes" id="UP000218677">
    <property type="component" value="Unassembled WGS sequence"/>
</dbReference>
<dbReference type="GO" id="GO:0006788">
    <property type="term" value="P:heme oxidation"/>
    <property type="evidence" value="ECO:0007669"/>
    <property type="project" value="InterPro"/>
</dbReference>
<dbReference type="EMBL" id="NWUX01000034">
    <property type="protein sequence ID" value="PCF93623.1"/>
    <property type="molecule type" value="Genomic_DNA"/>
</dbReference>
<sequence>MEAILTQAKSTSTLPLSKRLKLSTHAAHERVDKAIMALSPFTSLDGYKRFLTVQYQFQRHTAPLYEQAELCEWLERLEQRCRFNAVKLDAKDLSVNEDELNISLASPPSIDSLAAALGWLYVNEGSNLGAAFLLKYATQLGLSANFGARHLAPSDAGRGLHWRYFIAQLDAVPLSSEQEEQALQGARDAFKFVEALALKHS</sequence>
<keyword evidence="2" id="KW-1185">Reference proteome</keyword>
<dbReference type="CDD" id="cd19166">
    <property type="entry name" value="HemeO-bac"/>
    <property type="match status" value="1"/>
</dbReference>